<dbReference type="KEGG" id="hsk:H4317_13370"/>
<feature type="compositionally biased region" description="Polar residues" evidence="1">
    <location>
        <begin position="20"/>
        <end position="34"/>
    </location>
</feature>
<dbReference type="EMBL" id="CP060202">
    <property type="protein sequence ID" value="QNH61154.1"/>
    <property type="molecule type" value="Genomic_DNA"/>
</dbReference>
<gene>
    <name evidence="2" type="ORF">H4317_13370</name>
</gene>
<feature type="region of interest" description="Disordered" evidence="1">
    <location>
        <begin position="1"/>
        <end position="179"/>
    </location>
</feature>
<reference evidence="2 3" key="1">
    <citation type="submission" date="2020-08" db="EMBL/GenBank/DDBJ databases">
        <title>Hymenobacter sp. S2-20-2 genome sequencing.</title>
        <authorList>
            <person name="Jin L."/>
        </authorList>
    </citation>
    <scope>NUCLEOTIDE SEQUENCE [LARGE SCALE GENOMIC DNA]</scope>
    <source>
        <strain evidence="2 3">S2-20-2</strain>
    </source>
</reference>
<accession>A0A7G7W461</accession>
<evidence type="ECO:0000313" key="2">
    <source>
        <dbReference type="EMBL" id="QNH61154.1"/>
    </source>
</evidence>
<feature type="compositionally biased region" description="Low complexity" evidence="1">
    <location>
        <begin position="35"/>
        <end position="49"/>
    </location>
</feature>
<organism evidence="2 3">
    <name type="scientific">Hymenobacter sediminicola</name>
    <dbReference type="NCBI Taxonomy" id="2761579"/>
    <lineage>
        <taxon>Bacteria</taxon>
        <taxon>Pseudomonadati</taxon>
        <taxon>Bacteroidota</taxon>
        <taxon>Cytophagia</taxon>
        <taxon>Cytophagales</taxon>
        <taxon>Hymenobacteraceae</taxon>
        <taxon>Hymenobacter</taxon>
    </lineage>
</organism>
<dbReference type="Proteomes" id="UP000515489">
    <property type="component" value="Chromosome"/>
</dbReference>
<protein>
    <submittedName>
        <fullName evidence="2">Uncharacterized protein</fullName>
    </submittedName>
</protein>
<name>A0A7G7W461_9BACT</name>
<dbReference type="AlphaFoldDB" id="A0A7G7W461"/>
<evidence type="ECO:0000313" key="3">
    <source>
        <dbReference type="Proteomes" id="UP000515489"/>
    </source>
</evidence>
<evidence type="ECO:0000256" key="1">
    <source>
        <dbReference type="SAM" id="MobiDB-lite"/>
    </source>
</evidence>
<keyword evidence="3" id="KW-1185">Reference proteome</keyword>
<dbReference type="RefSeq" id="WP_185887084.1">
    <property type="nucleotide sequence ID" value="NZ_CP060202.1"/>
</dbReference>
<proteinExistence type="predicted"/>
<sequence length="179" mass="18773">MQTTPPNGGTDESRADNEFEQGNTPENIQQGTQRANSAPAASGVAGASSTPQYGEFGHAETPVAASDKIESRPAGTNPGGVAAPSYTEPDQRGSVPQNLAPDTVRKVEDAEYDEQRAGWAKDDPRYGSGTRNWETEEPANPTTAPADDSGRKASNDGSNDNPDEFSSLRPDNGRGIPGK</sequence>
<feature type="compositionally biased region" description="Basic and acidic residues" evidence="1">
    <location>
        <begin position="103"/>
        <end position="125"/>
    </location>
</feature>